<accession>A0A139SRV9</accession>
<dbReference type="InterPro" id="IPR050367">
    <property type="entry name" value="APC_superfamily"/>
</dbReference>
<evidence type="ECO:0000259" key="6">
    <source>
        <dbReference type="Pfam" id="PF00324"/>
    </source>
</evidence>
<reference evidence="7 8" key="1">
    <citation type="submission" date="2016-02" db="EMBL/GenBank/DDBJ databases">
        <authorList>
            <person name="Wen L."/>
            <person name="He K."/>
            <person name="Yang H."/>
        </authorList>
    </citation>
    <scope>NUCLEOTIDE SEQUENCE [LARGE SCALE GENOMIC DNA]</scope>
    <source>
        <strain evidence="7 8">CV58</strain>
    </source>
</reference>
<feature type="domain" description="Amino acid permease/ SLC12A" evidence="6">
    <location>
        <begin position="20"/>
        <end position="382"/>
    </location>
</feature>
<evidence type="ECO:0000256" key="5">
    <source>
        <dbReference type="SAM" id="Phobius"/>
    </source>
</evidence>
<evidence type="ECO:0000256" key="1">
    <source>
        <dbReference type="ARBA" id="ARBA00004141"/>
    </source>
</evidence>
<keyword evidence="2 5" id="KW-0812">Transmembrane</keyword>
<feature type="transmembrane region" description="Helical" evidence="5">
    <location>
        <begin position="46"/>
        <end position="64"/>
    </location>
</feature>
<dbReference type="PANTHER" id="PTHR42770:SF8">
    <property type="entry name" value="PUTRESCINE IMPORTER PUUP"/>
    <property type="match status" value="1"/>
</dbReference>
<dbReference type="InterPro" id="IPR004841">
    <property type="entry name" value="AA-permease/SLC12A_dom"/>
</dbReference>
<comment type="subcellular location">
    <subcellularLocation>
        <location evidence="1">Membrane</location>
        <topology evidence="1">Multi-pass membrane protein</topology>
    </subcellularLocation>
</comment>
<keyword evidence="4 5" id="KW-0472">Membrane</keyword>
<feature type="transmembrane region" description="Helical" evidence="5">
    <location>
        <begin position="350"/>
        <end position="371"/>
    </location>
</feature>
<dbReference type="GO" id="GO:0016020">
    <property type="term" value="C:membrane"/>
    <property type="evidence" value="ECO:0007669"/>
    <property type="project" value="UniProtKB-SubCell"/>
</dbReference>
<feature type="transmembrane region" description="Helical" evidence="5">
    <location>
        <begin position="12"/>
        <end position="34"/>
    </location>
</feature>
<evidence type="ECO:0000256" key="3">
    <source>
        <dbReference type="ARBA" id="ARBA00022989"/>
    </source>
</evidence>
<dbReference type="OrthoDB" id="9804700at2"/>
<evidence type="ECO:0000256" key="4">
    <source>
        <dbReference type="ARBA" id="ARBA00023136"/>
    </source>
</evidence>
<dbReference type="AlphaFoldDB" id="A0A139SRV9"/>
<feature type="transmembrane region" description="Helical" evidence="5">
    <location>
        <begin position="407"/>
        <end position="427"/>
    </location>
</feature>
<evidence type="ECO:0000313" key="7">
    <source>
        <dbReference type="EMBL" id="KXU37288.1"/>
    </source>
</evidence>
<dbReference type="PANTHER" id="PTHR42770">
    <property type="entry name" value="AMINO ACID TRANSPORTER-RELATED"/>
    <property type="match status" value="1"/>
</dbReference>
<dbReference type="PIRSF" id="PIRSF006060">
    <property type="entry name" value="AA_transporter"/>
    <property type="match status" value="1"/>
</dbReference>
<feature type="transmembrane region" description="Helical" evidence="5">
    <location>
        <begin position="227"/>
        <end position="246"/>
    </location>
</feature>
<evidence type="ECO:0000313" key="8">
    <source>
        <dbReference type="Proteomes" id="UP000072660"/>
    </source>
</evidence>
<feature type="transmembrane region" description="Helical" evidence="5">
    <location>
        <begin position="273"/>
        <end position="293"/>
    </location>
</feature>
<keyword evidence="3 5" id="KW-1133">Transmembrane helix</keyword>
<feature type="transmembrane region" description="Helical" evidence="5">
    <location>
        <begin position="190"/>
        <end position="207"/>
    </location>
</feature>
<feature type="transmembrane region" description="Helical" evidence="5">
    <location>
        <begin position="119"/>
        <end position="138"/>
    </location>
</feature>
<organism evidence="7 8">
    <name type="scientific">Ventosimonas gracilis</name>
    <dbReference type="NCBI Taxonomy" id="1680762"/>
    <lineage>
        <taxon>Bacteria</taxon>
        <taxon>Pseudomonadati</taxon>
        <taxon>Pseudomonadota</taxon>
        <taxon>Gammaproteobacteria</taxon>
        <taxon>Pseudomonadales</taxon>
        <taxon>Ventosimonadaceae</taxon>
        <taxon>Ventosimonas</taxon>
    </lineage>
</organism>
<feature type="transmembrane region" description="Helical" evidence="5">
    <location>
        <begin position="150"/>
        <end position="170"/>
    </location>
</feature>
<dbReference type="Proteomes" id="UP000072660">
    <property type="component" value="Unassembled WGS sequence"/>
</dbReference>
<comment type="caution">
    <text evidence="7">The sequence shown here is derived from an EMBL/GenBank/DDBJ whole genome shotgun (WGS) entry which is preliminary data.</text>
</comment>
<feature type="transmembrane region" description="Helical" evidence="5">
    <location>
        <begin position="383"/>
        <end position="401"/>
    </location>
</feature>
<dbReference type="Gene3D" id="1.20.1740.10">
    <property type="entry name" value="Amino acid/polyamine transporter I"/>
    <property type="match status" value="1"/>
</dbReference>
<dbReference type="Pfam" id="PF00324">
    <property type="entry name" value="AA_permease"/>
    <property type="match status" value="1"/>
</dbReference>
<keyword evidence="8" id="KW-1185">Reference proteome</keyword>
<dbReference type="GO" id="GO:0055085">
    <property type="term" value="P:transmembrane transport"/>
    <property type="evidence" value="ECO:0007669"/>
    <property type="project" value="InterPro"/>
</dbReference>
<name>A0A139SRV9_9GAMM</name>
<feature type="transmembrane region" description="Helical" evidence="5">
    <location>
        <begin position="85"/>
        <end position="107"/>
    </location>
</feature>
<sequence>MNIQLKRTLTLWPLVLFGVGLITPIIVLGTFGILSDASGGHTPMSYLVAMTAMLLTALSYAHMAKALPNSGSSYSYVRKTMDARLGFMTGWAILLDYLFLPMAIWLIGSAYLSSAFPQIPGFIWLLAFIGITSVINIIGLKLAATLNMLLLLIEILVLFAFLVLCLHYTLGDPSKALFSLKPFFSSDMQWPLIMGGAAIACYSYIGFDAVSTLSEETHNPEKTIPRAILWVTVISGLIFCVTAYIVQVAAADLVFDNIDAAAYEIALNIGGDIFVSIFLIGLVLGQFISGIAAQAGGSRLLYAMGRDGVLPKAFFGWLSPRFGTPMFCIGLSGVIALLALTMDVTTSTSFINFGAFLTFIMVNLSVVFYYWIKLKKRGVQATLWFLCCPLAGVLADIWLMISLDQKAVILGLCWLLVGFLWLLYLTAGLRREPPELSI</sequence>
<dbReference type="RefSeq" id="WP_068390889.1">
    <property type="nucleotide sequence ID" value="NZ_LSZO01000166.1"/>
</dbReference>
<gene>
    <name evidence="7" type="ORF">AXE65_03565</name>
</gene>
<protein>
    <submittedName>
        <fullName evidence="7">Amino acid permease</fullName>
    </submittedName>
</protein>
<feature type="transmembrane region" description="Helical" evidence="5">
    <location>
        <begin position="314"/>
        <end position="338"/>
    </location>
</feature>
<proteinExistence type="predicted"/>
<evidence type="ECO:0000256" key="2">
    <source>
        <dbReference type="ARBA" id="ARBA00022692"/>
    </source>
</evidence>
<dbReference type="EMBL" id="LSZO01000166">
    <property type="protein sequence ID" value="KXU37288.1"/>
    <property type="molecule type" value="Genomic_DNA"/>
</dbReference>